<feature type="signal peptide" evidence="1">
    <location>
        <begin position="1"/>
        <end position="24"/>
    </location>
</feature>
<accession>A0A291P3Q4</accession>
<evidence type="ECO:0000256" key="1">
    <source>
        <dbReference type="SAM" id="SignalP"/>
    </source>
</evidence>
<dbReference type="OrthoDB" id="5973611at2"/>
<dbReference type="Gene3D" id="2.60.120.380">
    <property type="match status" value="1"/>
</dbReference>
<sequence length="227" mass="24574">MTSHFRKAALVALPLLAISAGAQALNTQAPPTYDTIYLNTDFRPDPFTRTLSAGGTRSASEAGANCSGYVAGAPDFNLQYQAGQFPLSIYVQSQADTTLVINDASGNWRCNDDYSGTNPAITWNNPPSGRYNIWVGTYDTAGNYPDASLHISEIGPFQQTSGGGNAAGNNSSGIEWGDNTSQWANDNECDDPRFAGPGMHSILLDEDRYHDANDCRRLYEQGQIYLR</sequence>
<keyword evidence="3" id="KW-1185">Reference proteome</keyword>
<name>A0A291P3Q4_9GAMM</name>
<dbReference type="AlphaFoldDB" id="A0A291P3Q4"/>
<dbReference type="KEGG" id="hbe:BEI_0513"/>
<dbReference type="RefSeq" id="WP_097788034.1">
    <property type="nucleotide sequence ID" value="NZ_BAAADT010000015.1"/>
</dbReference>
<keyword evidence="1" id="KW-0732">Signal</keyword>
<reference evidence="2 3" key="1">
    <citation type="journal article" date="2017" name="Sci. Rep.">
        <title>Revealing the Saline Adaptation Strategies of the Halophilic Bacterium Halomonas beimenensis through High-throughput Omics and Transposon Mutagenesis Approaches.</title>
        <authorList>
            <person name="Chen Y.H."/>
            <person name="Lin S.S."/>
            <person name="Shyu Y.T."/>
        </authorList>
    </citation>
    <scope>NUCLEOTIDE SEQUENCE [LARGE SCALE GENOMIC DNA]</scope>
    <source>
        <strain evidence="2 3">NTU-111</strain>
    </source>
</reference>
<protein>
    <submittedName>
        <fullName evidence="2">Uncharacterized protein</fullName>
    </submittedName>
</protein>
<proteinExistence type="predicted"/>
<feature type="chain" id="PRO_5012764730" evidence="1">
    <location>
        <begin position="25"/>
        <end position="227"/>
    </location>
</feature>
<dbReference type="EMBL" id="CP021435">
    <property type="protein sequence ID" value="ATJ81500.1"/>
    <property type="molecule type" value="Genomic_DNA"/>
</dbReference>
<evidence type="ECO:0000313" key="2">
    <source>
        <dbReference type="EMBL" id="ATJ81500.1"/>
    </source>
</evidence>
<dbReference type="Proteomes" id="UP000219993">
    <property type="component" value="Chromosome"/>
</dbReference>
<evidence type="ECO:0000313" key="3">
    <source>
        <dbReference type="Proteomes" id="UP000219993"/>
    </source>
</evidence>
<gene>
    <name evidence="2" type="ORF">BEI_0513</name>
</gene>
<organism evidence="2 3">
    <name type="scientific">Halomonas beimenensis</name>
    <dbReference type="NCBI Taxonomy" id="475662"/>
    <lineage>
        <taxon>Bacteria</taxon>
        <taxon>Pseudomonadati</taxon>
        <taxon>Pseudomonadota</taxon>
        <taxon>Gammaproteobacteria</taxon>
        <taxon>Oceanospirillales</taxon>
        <taxon>Halomonadaceae</taxon>
        <taxon>Halomonas</taxon>
    </lineage>
</organism>